<dbReference type="Proteomes" id="UP000630805">
    <property type="component" value="Unassembled WGS sequence"/>
</dbReference>
<evidence type="ECO:0000313" key="4">
    <source>
        <dbReference type="EMBL" id="NVO56664.1"/>
    </source>
</evidence>
<dbReference type="Gene3D" id="3.90.76.10">
    <property type="entry name" value="Dipeptide-binding Protein, Domain 1"/>
    <property type="match status" value="1"/>
</dbReference>
<dbReference type="PIRSF" id="PIRSF002741">
    <property type="entry name" value="MppA"/>
    <property type="match status" value="1"/>
</dbReference>
<organism evidence="4 5">
    <name type="scientific">Ruegeria haliotis</name>
    <dbReference type="NCBI Taxonomy" id="2747601"/>
    <lineage>
        <taxon>Bacteria</taxon>
        <taxon>Pseudomonadati</taxon>
        <taxon>Pseudomonadota</taxon>
        <taxon>Alphaproteobacteria</taxon>
        <taxon>Rhodobacterales</taxon>
        <taxon>Roseobacteraceae</taxon>
        <taxon>Ruegeria</taxon>
    </lineage>
</organism>
<dbReference type="Gene3D" id="3.40.190.10">
    <property type="entry name" value="Periplasmic binding protein-like II"/>
    <property type="match status" value="1"/>
</dbReference>
<dbReference type="RefSeq" id="WP_176865332.1">
    <property type="nucleotide sequence ID" value="NZ_JABXWT010000006.1"/>
</dbReference>
<feature type="domain" description="Solute-binding protein family 5" evidence="3">
    <location>
        <begin position="100"/>
        <end position="446"/>
    </location>
</feature>
<dbReference type="PANTHER" id="PTHR30290">
    <property type="entry name" value="PERIPLASMIC BINDING COMPONENT OF ABC TRANSPORTER"/>
    <property type="match status" value="1"/>
</dbReference>
<dbReference type="PROSITE" id="PS51318">
    <property type="entry name" value="TAT"/>
    <property type="match status" value="1"/>
</dbReference>
<evidence type="ECO:0000313" key="5">
    <source>
        <dbReference type="Proteomes" id="UP000630805"/>
    </source>
</evidence>
<protein>
    <submittedName>
        <fullName evidence="4">ABC transporter substrate-binding protein</fullName>
    </submittedName>
</protein>
<dbReference type="InterPro" id="IPR000914">
    <property type="entry name" value="SBP_5_dom"/>
</dbReference>
<comment type="subcellular location">
    <subcellularLocation>
        <location evidence="1">Periplasm</location>
    </subcellularLocation>
</comment>
<dbReference type="NCBIfam" id="TIGR01409">
    <property type="entry name" value="TAT_signal_seq"/>
    <property type="match status" value="1"/>
</dbReference>
<dbReference type="Gene3D" id="3.10.105.10">
    <property type="entry name" value="Dipeptide-binding Protein, Domain 3"/>
    <property type="match status" value="1"/>
</dbReference>
<dbReference type="CDD" id="cd08503">
    <property type="entry name" value="PBP2_NikA_DppA_OppA_like_17"/>
    <property type="match status" value="1"/>
</dbReference>
<dbReference type="EMBL" id="JABXWT010000006">
    <property type="protein sequence ID" value="NVO56664.1"/>
    <property type="molecule type" value="Genomic_DNA"/>
</dbReference>
<dbReference type="InterPro" id="IPR030678">
    <property type="entry name" value="Peptide/Ni-bd"/>
</dbReference>
<gene>
    <name evidence="4" type="ORF">HW561_12785</name>
</gene>
<evidence type="ECO:0000256" key="2">
    <source>
        <dbReference type="ARBA" id="ARBA00005695"/>
    </source>
</evidence>
<comment type="similarity">
    <text evidence="2">Belongs to the bacterial solute-binding protein 5 family.</text>
</comment>
<dbReference type="InterPro" id="IPR019546">
    <property type="entry name" value="TAT_signal_bac_arc"/>
</dbReference>
<dbReference type="Pfam" id="PF00496">
    <property type="entry name" value="SBP_bac_5"/>
    <property type="match status" value="1"/>
</dbReference>
<dbReference type="InterPro" id="IPR006311">
    <property type="entry name" value="TAT_signal"/>
</dbReference>
<dbReference type="SUPFAM" id="SSF53850">
    <property type="entry name" value="Periplasmic binding protein-like II"/>
    <property type="match status" value="1"/>
</dbReference>
<accession>A0ABX2PR90</accession>
<name>A0ABX2PR90_9RHOB</name>
<proteinExistence type="inferred from homology"/>
<evidence type="ECO:0000259" key="3">
    <source>
        <dbReference type="Pfam" id="PF00496"/>
    </source>
</evidence>
<comment type="caution">
    <text evidence="4">The sequence shown here is derived from an EMBL/GenBank/DDBJ whole genome shotgun (WGS) entry which is preliminary data.</text>
</comment>
<sequence>MNELKYLATRAAKGILNRRDFLGRSAALGCSAAFANTMLATAVHATGPQKGGHLIMGLGGGETTNTLDPATALSQVPFSILAQLGETLVRVAPDGSLDMRIAEEFSASADATVWQFKIRRGLEFHNGHALTADDVLKTMQRHATEATGSGAFSLMQGISSMRADGDVFEVTLSSANYDLPYLMSNRLLVIQPGGGMGNPASGIGSGPYRITVEEPGIRYQFERFENYWDDGIGHFDSTEIIVINDLTARISALQSGQVHMVNNIAPKIADLLGRAPNVTIQQTPGRGQNVFSMHVDAAPFDNNELRLALKHAINREELVEKILFGYGSVGNDIPVNPAYPLFDETIPARAFDLDKAAEHYKASGHDGSPIILHVSDNAFAGAVDAAQLFQQSAQKAGIPLEVQREPNDGYWSEVWDNKPFFASYWAGQPTQDLIYSLAFQSEAGWNETNFNNTRFDELLVAARGEADQAKRKEMYREMAMLVRDEGGLIMPMFNNFIDAHNDKIAGWEMNPNADMMNDQAAIKCWMA</sequence>
<keyword evidence="5" id="KW-1185">Reference proteome</keyword>
<dbReference type="InterPro" id="IPR039424">
    <property type="entry name" value="SBP_5"/>
</dbReference>
<evidence type="ECO:0000256" key="1">
    <source>
        <dbReference type="ARBA" id="ARBA00004418"/>
    </source>
</evidence>
<reference evidence="4 5" key="1">
    <citation type="submission" date="2020-06" db="EMBL/GenBank/DDBJ databases">
        <authorList>
            <person name="Cao W.R."/>
        </authorList>
    </citation>
    <scope>NUCLEOTIDE SEQUENCE [LARGE SCALE GENOMIC DNA]</scope>
    <source>
        <strain evidence="4 5">B1Z28</strain>
    </source>
</reference>